<dbReference type="PANTHER" id="PTHR42002:SF2">
    <property type="entry name" value="ANAEROBIC C4-DICARBOXYLATE TRANSPORTER DCUC-RELATED"/>
    <property type="match status" value="1"/>
</dbReference>
<gene>
    <name evidence="9" type="primary">dcuC</name>
    <name evidence="9" type="ORF">HZY91_01530</name>
</gene>
<accession>A0ABS0LN29</accession>
<feature type="transmembrane region" description="Helical" evidence="8">
    <location>
        <begin position="6"/>
        <end position="22"/>
    </location>
</feature>
<feature type="transmembrane region" description="Helical" evidence="8">
    <location>
        <begin position="29"/>
        <end position="48"/>
    </location>
</feature>
<feature type="transmembrane region" description="Helical" evidence="8">
    <location>
        <begin position="116"/>
        <end position="133"/>
    </location>
</feature>
<feature type="transmembrane region" description="Helical" evidence="8">
    <location>
        <begin position="247"/>
        <end position="266"/>
    </location>
</feature>
<keyword evidence="6 8" id="KW-1133">Transmembrane helix</keyword>
<dbReference type="Proteomes" id="UP000721415">
    <property type="component" value="Unassembled WGS sequence"/>
</dbReference>
<feature type="transmembrane region" description="Helical" evidence="8">
    <location>
        <begin position="353"/>
        <end position="380"/>
    </location>
</feature>
<dbReference type="NCBIfam" id="NF037994">
    <property type="entry name" value="DcuC_1"/>
    <property type="match status" value="1"/>
</dbReference>
<feature type="transmembrane region" description="Helical" evidence="8">
    <location>
        <begin position="273"/>
        <end position="290"/>
    </location>
</feature>
<dbReference type="RefSeq" id="WP_197114023.1">
    <property type="nucleotide sequence ID" value="NZ_JACBXQ010000001.1"/>
</dbReference>
<evidence type="ECO:0000256" key="5">
    <source>
        <dbReference type="ARBA" id="ARBA00022692"/>
    </source>
</evidence>
<evidence type="ECO:0000313" key="10">
    <source>
        <dbReference type="Proteomes" id="UP000721415"/>
    </source>
</evidence>
<evidence type="ECO:0000313" key="9">
    <source>
        <dbReference type="EMBL" id="MBG9985570.1"/>
    </source>
</evidence>
<evidence type="ECO:0000256" key="6">
    <source>
        <dbReference type="ARBA" id="ARBA00022989"/>
    </source>
</evidence>
<comment type="subcellular location">
    <subcellularLocation>
        <location evidence="1">Cell membrane</location>
        <topology evidence="1">Multi-pass membrane protein</topology>
    </subcellularLocation>
</comment>
<dbReference type="InterPro" id="IPR004669">
    <property type="entry name" value="C4_dicarb_anaerob_car"/>
</dbReference>
<name>A0ABS0LN29_9LACT</name>
<comment type="caution">
    <text evidence="9">The sequence shown here is derived from an EMBL/GenBank/DDBJ whole genome shotgun (WGS) entry which is preliminary data.</text>
</comment>
<evidence type="ECO:0000256" key="1">
    <source>
        <dbReference type="ARBA" id="ARBA00004651"/>
    </source>
</evidence>
<keyword evidence="5 8" id="KW-0812">Transmembrane</keyword>
<feature type="transmembrane region" description="Helical" evidence="8">
    <location>
        <begin position="315"/>
        <end position="341"/>
    </location>
</feature>
<keyword evidence="4" id="KW-1003">Cell membrane</keyword>
<organism evidence="9 10">
    <name type="scientific">Facklamia lactis</name>
    <dbReference type="NCBI Taxonomy" id="2749967"/>
    <lineage>
        <taxon>Bacteria</taxon>
        <taxon>Bacillati</taxon>
        <taxon>Bacillota</taxon>
        <taxon>Bacilli</taxon>
        <taxon>Lactobacillales</taxon>
        <taxon>Aerococcaceae</taxon>
        <taxon>Facklamia</taxon>
    </lineage>
</organism>
<keyword evidence="3" id="KW-0813">Transport</keyword>
<dbReference type="Pfam" id="PF03606">
    <property type="entry name" value="DcuC"/>
    <property type="match status" value="1"/>
</dbReference>
<evidence type="ECO:0000256" key="2">
    <source>
        <dbReference type="ARBA" id="ARBA00005275"/>
    </source>
</evidence>
<keyword evidence="7 8" id="KW-0472">Membrane</keyword>
<keyword evidence="10" id="KW-1185">Reference proteome</keyword>
<feature type="transmembrane region" description="Helical" evidence="8">
    <location>
        <begin position="75"/>
        <end position="95"/>
    </location>
</feature>
<feature type="transmembrane region" description="Helical" evidence="8">
    <location>
        <begin position="438"/>
        <end position="456"/>
    </location>
</feature>
<comment type="similarity">
    <text evidence="2">Belongs to the DcuC/DcuD transporter (TC 2.A.61) family.</text>
</comment>
<protein>
    <submittedName>
        <fullName evidence="9">C4-dicarboxylate transporter DcuC</fullName>
    </submittedName>
</protein>
<dbReference type="NCBIfam" id="TIGR00771">
    <property type="entry name" value="DcuC"/>
    <property type="match status" value="1"/>
</dbReference>
<dbReference type="EMBL" id="JACBXQ010000001">
    <property type="protein sequence ID" value="MBG9985570.1"/>
    <property type="molecule type" value="Genomic_DNA"/>
</dbReference>
<sequence>MNDFIILSLTLFIVITCSYLVVKKYNPLLIFFMGGIIIHVIIYVTTGFSPMENESMGNIVFDIFGMITSEFKNQLGGVGSNLMIVAGYATLMTRIGASSKLAEAATKPLKKIDSPYLILALLYVIGIILKMMITSHAGLGLLLMATTFPILTNLGISKLSAASTIILSGSLDWGPNDGAVIFAADNVTGIEVGSYFINYQVIPAVLSIVAVAITVSVYFKYLDSKEKVNEKIGSSSAQNETFEHLPFIYAFLPALPLILVILVSMLPKMSLDVFSANLIGIVVTLVVQTIRYKKDIVALLTEDLKVVFNAMGESFANIVTLIVAASVFAKGLIQLGGFNIIANYISNLGGAQLIIIISFSLLSFLAVIILGSGNAGWFAFGPLVNDIAPKVGLETYQIAVPMQLASGMGRGLSPVAAAMISVAGLAEIELEEIVKRNFIPIIVGLVVNIISSYIIFVL</sequence>
<evidence type="ECO:0000256" key="8">
    <source>
        <dbReference type="SAM" id="Phobius"/>
    </source>
</evidence>
<evidence type="ECO:0000256" key="3">
    <source>
        <dbReference type="ARBA" id="ARBA00022448"/>
    </source>
</evidence>
<proteinExistence type="inferred from homology"/>
<dbReference type="PANTHER" id="PTHR42002">
    <property type="entry name" value="ANAEROBIC C4-DICARBOXYLATE TRANSPORTER DCUC-RELATED"/>
    <property type="match status" value="1"/>
</dbReference>
<evidence type="ECO:0000256" key="7">
    <source>
        <dbReference type="ARBA" id="ARBA00023136"/>
    </source>
</evidence>
<dbReference type="InterPro" id="IPR018385">
    <property type="entry name" value="C4_dicarb_anaerob_car-like"/>
</dbReference>
<feature type="transmembrane region" description="Helical" evidence="8">
    <location>
        <begin position="201"/>
        <end position="219"/>
    </location>
</feature>
<reference evidence="9 10" key="1">
    <citation type="submission" date="2020-07" db="EMBL/GenBank/DDBJ databases">
        <title>Facklamia lactis sp. nov., isolated from raw milk.</title>
        <authorList>
            <person name="Doll E.V."/>
            <person name="Huptas C."/>
            <person name="Staib L."/>
            <person name="Wenning M."/>
            <person name="Scherer S."/>
        </authorList>
    </citation>
    <scope>NUCLEOTIDE SEQUENCE [LARGE SCALE GENOMIC DNA]</scope>
    <source>
        <strain evidence="9 10">DSM 111018</strain>
    </source>
</reference>
<evidence type="ECO:0000256" key="4">
    <source>
        <dbReference type="ARBA" id="ARBA00022475"/>
    </source>
</evidence>